<sequence>MNDTAVGFICCIVSCIAFGVMFTPLRKFDSGDGFFVQWVECSVVFVIGFGVNVVRNFPPFQPIAIIGGLLFTTGNVAAVPLINGLGMGPGMLLWGSMQVRFLRTWLARIFYLIHNVIAGWCAGRFGLFHTKPQLVYNPTMNISGLVLVLISGVMFMFVAHESQEEVHLDVPKLDGKVFSIKNIRVNYRMSGKNYAGLAIFIGVFHGFMMTPITYIIENVPGASPNVLDYIFAHYSSIFAFSTIYYFAYCLYKRNQPHAPANLVLPSAIYGFLWSTGMILFFISNRLLSQVVSFPITTRVLTLALIITGIV</sequence>
<comment type="subcellular location">
    <subcellularLocation>
        <location evidence="1">Membrane</location>
        <topology evidence="1">Multi-pass membrane protein</topology>
    </subcellularLocation>
</comment>
<dbReference type="PANTHER" id="PTHR16119:SF18">
    <property type="entry name" value="TRANSMEMBRANE PROTEIN 144 HOMOLOG"/>
    <property type="match status" value="1"/>
</dbReference>
<feature type="transmembrane region" description="Helical" evidence="6">
    <location>
        <begin position="139"/>
        <end position="159"/>
    </location>
</feature>
<keyword evidence="5 6" id="KW-0472">Membrane</keyword>
<keyword evidence="8" id="KW-1185">Reference proteome</keyword>
<accession>A0A183UGT2</accession>
<feature type="transmembrane region" description="Helical" evidence="6">
    <location>
        <begin position="231"/>
        <end position="250"/>
    </location>
</feature>
<feature type="transmembrane region" description="Helical" evidence="6">
    <location>
        <begin position="35"/>
        <end position="54"/>
    </location>
</feature>
<feature type="transmembrane region" description="Helical" evidence="6">
    <location>
        <begin position="105"/>
        <end position="127"/>
    </location>
</feature>
<gene>
    <name evidence="7" type="ORF">TCNE_LOCUS7702</name>
</gene>
<evidence type="ECO:0000256" key="3">
    <source>
        <dbReference type="ARBA" id="ARBA00022692"/>
    </source>
</evidence>
<dbReference type="GO" id="GO:0015144">
    <property type="term" value="F:carbohydrate transmembrane transporter activity"/>
    <property type="evidence" value="ECO:0007669"/>
    <property type="project" value="InterPro"/>
</dbReference>
<dbReference type="WBParaSite" id="TCNE_0000770201-mRNA-1">
    <property type="protein sequence ID" value="TCNE_0000770201-mRNA-1"/>
    <property type="gene ID" value="TCNE_0000770201"/>
</dbReference>
<evidence type="ECO:0000313" key="9">
    <source>
        <dbReference type="WBParaSite" id="TCNE_0000770201-mRNA-1"/>
    </source>
</evidence>
<evidence type="ECO:0000256" key="2">
    <source>
        <dbReference type="ARBA" id="ARBA00005731"/>
    </source>
</evidence>
<dbReference type="GO" id="GO:0016020">
    <property type="term" value="C:membrane"/>
    <property type="evidence" value="ECO:0007669"/>
    <property type="project" value="UniProtKB-SubCell"/>
</dbReference>
<feature type="transmembrane region" description="Helical" evidence="6">
    <location>
        <begin position="262"/>
        <end position="283"/>
    </location>
</feature>
<protein>
    <submittedName>
        <fullName evidence="9">Transmembrane protein 144</fullName>
    </submittedName>
</protein>
<dbReference type="EMBL" id="UYWY01019738">
    <property type="protein sequence ID" value="VDM39023.1"/>
    <property type="molecule type" value="Genomic_DNA"/>
</dbReference>
<dbReference type="AlphaFoldDB" id="A0A183UGT2"/>
<evidence type="ECO:0000256" key="5">
    <source>
        <dbReference type="ARBA" id="ARBA00023136"/>
    </source>
</evidence>
<comment type="similarity">
    <text evidence="2">Belongs to the TMEM144 family.</text>
</comment>
<evidence type="ECO:0000313" key="8">
    <source>
        <dbReference type="Proteomes" id="UP000050794"/>
    </source>
</evidence>
<dbReference type="InterPro" id="IPR012435">
    <property type="entry name" value="TMEM144"/>
</dbReference>
<feature type="transmembrane region" description="Helical" evidence="6">
    <location>
        <begin position="194"/>
        <end position="216"/>
    </location>
</feature>
<keyword evidence="3 6" id="KW-0812">Transmembrane</keyword>
<dbReference type="PANTHER" id="PTHR16119">
    <property type="entry name" value="TRANSMEMBRANE PROTEIN 144"/>
    <property type="match status" value="1"/>
</dbReference>
<dbReference type="Pfam" id="PF07857">
    <property type="entry name" value="TMEM144"/>
    <property type="match status" value="1"/>
</dbReference>
<proteinExistence type="inferred from homology"/>
<evidence type="ECO:0000313" key="7">
    <source>
        <dbReference type="EMBL" id="VDM39023.1"/>
    </source>
</evidence>
<name>A0A183UGT2_TOXCA</name>
<keyword evidence="4 6" id="KW-1133">Transmembrane helix</keyword>
<dbReference type="Proteomes" id="UP000050794">
    <property type="component" value="Unassembled WGS sequence"/>
</dbReference>
<feature type="transmembrane region" description="Helical" evidence="6">
    <location>
        <begin position="6"/>
        <end position="23"/>
    </location>
</feature>
<evidence type="ECO:0000256" key="1">
    <source>
        <dbReference type="ARBA" id="ARBA00004141"/>
    </source>
</evidence>
<evidence type="ECO:0000256" key="6">
    <source>
        <dbReference type="SAM" id="Phobius"/>
    </source>
</evidence>
<dbReference type="InterPro" id="IPR010651">
    <property type="entry name" value="Sugar_transport"/>
</dbReference>
<feature type="transmembrane region" description="Helical" evidence="6">
    <location>
        <begin position="60"/>
        <end position="85"/>
    </location>
</feature>
<reference evidence="7 8" key="2">
    <citation type="submission" date="2018-11" db="EMBL/GenBank/DDBJ databases">
        <authorList>
            <consortium name="Pathogen Informatics"/>
        </authorList>
    </citation>
    <scope>NUCLEOTIDE SEQUENCE [LARGE SCALE GENOMIC DNA]</scope>
</reference>
<reference evidence="9" key="1">
    <citation type="submission" date="2016-06" db="UniProtKB">
        <authorList>
            <consortium name="WormBaseParasite"/>
        </authorList>
    </citation>
    <scope>IDENTIFICATION</scope>
</reference>
<evidence type="ECO:0000256" key="4">
    <source>
        <dbReference type="ARBA" id="ARBA00022989"/>
    </source>
</evidence>
<organism evidence="8 9">
    <name type="scientific">Toxocara canis</name>
    <name type="common">Canine roundworm</name>
    <dbReference type="NCBI Taxonomy" id="6265"/>
    <lineage>
        <taxon>Eukaryota</taxon>
        <taxon>Metazoa</taxon>
        <taxon>Ecdysozoa</taxon>
        <taxon>Nematoda</taxon>
        <taxon>Chromadorea</taxon>
        <taxon>Rhabditida</taxon>
        <taxon>Spirurina</taxon>
        <taxon>Ascaridomorpha</taxon>
        <taxon>Ascaridoidea</taxon>
        <taxon>Toxocaridae</taxon>
        <taxon>Toxocara</taxon>
    </lineage>
</organism>
<feature type="transmembrane region" description="Helical" evidence="6">
    <location>
        <begin position="289"/>
        <end position="309"/>
    </location>
</feature>